<dbReference type="Pfam" id="PF13041">
    <property type="entry name" value="PPR_2"/>
    <property type="match status" value="1"/>
</dbReference>
<name>A0A1E3Q3J9_LIPST</name>
<keyword evidence="2" id="KW-0677">Repeat</keyword>
<dbReference type="Proteomes" id="UP000094385">
    <property type="component" value="Unassembled WGS sequence"/>
</dbReference>
<dbReference type="PANTHER" id="PTHR47939:SF13">
    <property type="entry name" value="OS03G0201400 PROTEIN"/>
    <property type="match status" value="1"/>
</dbReference>
<dbReference type="InterPro" id="IPR011990">
    <property type="entry name" value="TPR-like_helical_dom_sf"/>
</dbReference>
<feature type="repeat" description="PPR" evidence="3">
    <location>
        <begin position="321"/>
        <end position="356"/>
    </location>
</feature>
<feature type="compositionally biased region" description="Basic and acidic residues" evidence="4">
    <location>
        <begin position="83"/>
        <end position="93"/>
    </location>
</feature>
<dbReference type="AlphaFoldDB" id="A0A1E3Q3J9"/>
<comment type="subcellular location">
    <subcellularLocation>
        <location evidence="1">Mitochondrion</location>
    </subcellularLocation>
</comment>
<evidence type="ECO:0008006" key="7">
    <source>
        <dbReference type="Google" id="ProtNLM"/>
    </source>
</evidence>
<dbReference type="PANTHER" id="PTHR47939">
    <property type="entry name" value="MEMBRANE-ASSOCIATED SALT-INDUCIBLE PROTEIN-LIKE"/>
    <property type="match status" value="1"/>
</dbReference>
<gene>
    <name evidence="5" type="ORF">LIPSTDRAFT_318260</name>
</gene>
<reference evidence="5 6" key="1">
    <citation type="journal article" date="2016" name="Proc. Natl. Acad. Sci. U.S.A.">
        <title>Comparative genomics of biotechnologically important yeasts.</title>
        <authorList>
            <person name="Riley R."/>
            <person name="Haridas S."/>
            <person name="Wolfe K.H."/>
            <person name="Lopes M.R."/>
            <person name="Hittinger C.T."/>
            <person name="Goeker M."/>
            <person name="Salamov A.A."/>
            <person name="Wisecaver J.H."/>
            <person name="Long T.M."/>
            <person name="Calvey C.H."/>
            <person name="Aerts A.L."/>
            <person name="Barry K.W."/>
            <person name="Choi C."/>
            <person name="Clum A."/>
            <person name="Coughlan A.Y."/>
            <person name="Deshpande S."/>
            <person name="Douglass A.P."/>
            <person name="Hanson S.J."/>
            <person name="Klenk H.-P."/>
            <person name="LaButti K.M."/>
            <person name="Lapidus A."/>
            <person name="Lindquist E.A."/>
            <person name="Lipzen A.M."/>
            <person name="Meier-Kolthoff J.P."/>
            <person name="Ohm R.A."/>
            <person name="Otillar R.P."/>
            <person name="Pangilinan J.L."/>
            <person name="Peng Y."/>
            <person name="Rokas A."/>
            <person name="Rosa C.A."/>
            <person name="Scheuner C."/>
            <person name="Sibirny A.A."/>
            <person name="Slot J.C."/>
            <person name="Stielow J.B."/>
            <person name="Sun H."/>
            <person name="Kurtzman C.P."/>
            <person name="Blackwell M."/>
            <person name="Grigoriev I.V."/>
            <person name="Jeffries T.W."/>
        </authorList>
    </citation>
    <scope>NUCLEOTIDE SEQUENCE [LARGE SCALE GENOMIC DNA]</scope>
    <source>
        <strain evidence="5 6">NRRL Y-11557</strain>
    </source>
</reference>
<evidence type="ECO:0000313" key="5">
    <source>
        <dbReference type="EMBL" id="ODQ72138.1"/>
    </source>
</evidence>
<sequence>MLRRVVTSPATLRGVPMSSWTGLGLSAANCPVTTKIRSSNQARWCSSLRDFGGSRPRISHQQQRQIRTDLDARRYSSASTATDQDHSKPVEEHIDNDEEEGAGALTDRQLLNKYSPEVLALVEHIKGAGYYDLIQMYERMHPVNRDSWGEEPDIIGRVFMGRFMSVNLPVKAAAVWTDMQKAGMLENYSVETLNAHLLAASRVIVQSGDIVSRQRVLDALFNKYIVNGEINRDAFTILLDAYYRLGAWEVAEALLEDIKGGKVFVYRVSGELAKGPKTKKYLVRPRIGFYNIVFKYRLKSGQLKESLDLFHQVRASGLRMDSITYNMFISHFIRAENDLDKALEIVKLMESDRVKKDAATYSIILYATFHRLYLLRVPLDKNSRPMHAALTGHRDLDQPILDAGKEALRSVLKEMRDDDIPFTPHVLHTMTVGLIDITKDMHMADIFFLTGSKLVPVPRRTVTALLEGHLRQGSTSRALVLFNDIMPQLNIRGSVKNLNALLQRLLDDGDVDTAFSMLFKVCEEAETKGSKSNFDLPNVRTVSTLLNAVDASSPHTRYVSRLTKYMASYNLVPTDNGTLNRLRRLDRIGVRIHPDLLKQSGLNSI</sequence>
<dbReference type="PROSITE" id="PS51375">
    <property type="entry name" value="PPR"/>
    <property type="match status" value="1"/>
</dbReference>
<dbReference type="GO" id="GO:0005739">
    <property type="term" value="C:mitochondrion"/>
    <property type="evidence" value="ECO:0007669"/>
    <property type="project" value="UniProtKB-SubCell"/>
</dbReference>
<evidence type="ECO:0000256" key="2">
    <source>
        <dbReference type="ARBA" id="ARBA00022737"/>
    </source>
</evidence>
<accession>A0A1E3Q3J9</accession>
<keyword evidence="6" id="KW-1185">Reference proteome</keyword>
<dbReference type="EMBL" id="KV454296">
    <property type="protein sequence ID" value="ODQ72138.1"/>
    <property type="molecule type" value="Genomic_DNA"/>
</dbReference>
<dbReference type="STRING" id="675824.A0A1E3Q3J9"/>
<dbReference type="InterPro" id="IPR002885">
    <property type="entry name" value="PPR_rpt"/>
</dbReference>
<proteinExistence type="predicted"/>
<protein>
    <recommendedName>
        <fullName evidence="7">Pentacotripeptide-repeat region of PRORP domain-containing protein</fullName>
    </recommendedName>
</protein>
<dbReference type="Pfam" id="PF01535">
    <property type="entry name" value="PPR"/>
    <property type="match status" value="1"/>
</dbReference>
<evidence type="ECO:0000313" key="6">
    <source>
        <dbReference type="Proteomes" id="UP000094385"/>
    </source>
</evidence>
<organism evidence="5 6">
    <name type="scientific">Lipomyces starkeyi NRRL Y-11557</name>
    <dbReference type="NCBI Taxonomy" id="675824"/>
    <lineage>
        <taxon>Eukaryota</taxon>
        <taxon>Fungi</taxon>
        <taxon>Dikarya</taxon>
        <taxon>Ascomycota</taxon>
        <taxon>Saccharomycotina</taxon>
        <taxon>Lipomycetes</taxon>
        <taxon>Lipomycetales</taxon>
        <taxon>Lipomycetaceae</taxon>
        <taxon>Lipomyces</taxon>
    </lineage>
</organism>
<evidence type="ECO:0000256" key="3">
    <source>
        <dbReference type="PROSITE-ProRule" id="PRU00708"/>
    </source>
</evidence>
<feature type="region of interest" description="Disordered" evidence="4">
    <location>
        <begin position="55"/>
        <end position="102"/>
    </location>
</feature>
<evidence type="ECO:0000256" key="1">
    <source>
        <dbReference type="ARBA" id="ARBA00004173"/>
    </source>
</evidence>
<dbReference type="OrthoDB" id="185373at2759"/>
<dbReference type="Gene3D" id="1.25.40.10">
    <property type="entry name" value="Tetratricopeptide repeat domain"/>
    <property type="match status" value="2"/>
</dbReference>
<evidence type="ECO:0000256" key="4">
    <source>
        <dbReference type="SAM" id="MobiDB-lite"/>
    </source>
</evidence>
<dbReference type="InterPro" id="IPR050667">
    <property type="entry name" value="PPR-containing_protein"/>
</dbReference>